<accession>A0A218XMM0</accession>
<protein>
    <submittedName>
        <fullName evidence="1">Uncharacterized protein</fullName>
    </submittedName>
</protein>
<dbReference type="Proteomes" id="UP000197138">
    <property type="component" value="Unassembled WGS sequence"/>
</dbReference>
<reference evidence="1" key="2">
    <citation type="submission" date="2017-06" db="EMBL/GenBank/DDBJ databases">
        <title>The pomegranate genome and the genomics of punicalagin biosynthesis.</title>
        <authorList>
            <person name="Xu C."/>
        </authorList>
    </citation>
    <scope>NUCLEOTIDE SEQUENCE [LARGE SCALE GENOMIC DNA]</scope>
    <source>
        <tissue evidence="1">Fresh leaf</tissue>
    </source>
</reference>
<evidence type="ECO:0000313" key="1">
    <source>
        <dbReference type="EMBL" id="OWM86040.1"/>
    </source>
</evidence>
<evidence type="ECO:0000313" key="4">
    <source>
        <dbReference type="Proteomes" id="UP000233551"/>
    </source>
</evidence>
<reference evidence="2 4" key="3">
    <citation type="submission" date="2017-11" db="EMBL/GenBank/DDBJ databases">
        <title>De-novo sequencing of pomegranate (Punica granatum L.) genome.</title>
        <authorList>
            <person name="Akparov Z."/>
            <person name="Amiraslanov A."/>
            <person name="Hajiyeva S."/>
            <person name="Abbasov M."/>
            <person name="Kaur K."/>
            <person name="Hamwieh A."/>
            <person name="Solovyev V."/>
            <person name="Salamov A."/>
            <person name="Braich B."/>
            <person name="Kosarev P."/>
            <person name="Mahmoud A."/>
            <person name="Hajiyev E."/>
            <person name="Babayeva S."/>
            <person name="Izzatullayeva V."/>
            <person name="Mammadov A."/>
            <person name="Mammadov A."/>
            <person name="Sharifova S."/>
            <person name="Ojaghi J."/>
            <person name="Eynullazada K."/>
            <person name="Bayramov B."/>
            <person name="Abdulazimova A."/>
            <person name="Shahmuradov I."/>
        </authorList>
    </citation>
    <scope>NUCLEOTIDE SEQUENCE [LARGE SCALE GENOMIC DNA]</scope>
    <source>
        <strain evidence="2">AG2017</strain>
        <strain evidence="4">cv. AG2017</strain>
        <tissue evidence="2">Leaf</tissue>
    </source>
</reference>
<reference evidence="3" key="1">
    <citation type="journal article" date="2017" name="Plant J.">
        <title>The pomegranate (Punica granatum L.) genome and the genomics of punicalagin biosynthesis.</title>
        <authorList>
            <person name="Qin G."/>
            <person name="Xu C."/>
            <person name="Ming R."/>
            <person name="Tang H."/>
            <person name="Guyot R."/>
            <person name="Kramer E.M."/>
            <person name="Hu Y."/>
            <person name="Yi X."/>
            <person name="Qi Y."/>
            <person name="Xu X."/>
            <person name="Gao Z."/>
            <person name="Pan H."/>
            <person name="Jian J."/>
            <person name="Tian Y."/>
            <person name="Yue Z."/>
            <person name="Xu Y."/>
        </authorList>
    </citation>
    <scope>NUCLEOTIDE SEQUENCE [LARGE SCALE GENOMIC DNA]</scope>
    <source>
        <strain evidence="3">cv. Dabenzi</strain>
    </source>
</reference>
<organism evidence="1 3">
    <name type="scientific">Punica granatum</name>
    <name type="common">Pomegranate</name>
    <dbReference type="NCBI Taxonomy" id="22663"/>
    <lineage>
        <taxon>Eukaryota</taxon>
        <taxon>Viridiplantae</taxon>
        <taxon>Streptophyta</taxon>
        <taxon>Embryophyta</taxon>
        <taxon>Tracheophyta</taxon>
        <taxon>Spermatophyta</taxon>
        <taxon>Magnoliopsida</taxon>
        <taxon>eudicotyledons</taxon>
        <taxon>Gunneridae</taxon>
        <taxon>Pentapetalae</taxon>
        <taxon>rosids</taxon>
        <taxon>malvids</taxon>
        <taxon>Myrtales</taxon>
        <taxon>Lythraceae</taxon>
        <taxon>Punica</taxon>
    </lineage>
</organism>
<gene>
    <name evidence="1" type="ORF">CDL15_Pgr027266</name>
    <name evidence="2" type="ORF">CRG98_043717</name>
</gene>
<proteinExistence type="predicted"/>
<evidence type="ECO:0000313" key="3">
    <source>
        <dbReference type="Proteomes" id="UP000197138"/>
    </source>
</evidence>
<keyword evidence="4" id="KW-1185">Reference proteome</keyword>
<dbReference type="AlphaFoldDB" id="A0A218XMM0"/>
<name>A0A218XMM0_PUNGR</name>
<comment type="caution">
    <text evidence="1">The sequence shown here is derived from an EMBL/GenBank/DDBJ whole genome shotgun (WGS) entry which is preliminary data.</text>
</comment>
<sequence length="95" mass="10494">MENLVIAGAFWDGENQTMKRAGKKRLSSGRWGRSVAVVKKERKPSLRIQGGGCDVNGRKYRMVMVSVEDGGLVLEEKTGSLVQSSVYPPVLRFLP</sequence>
<dbReference type="EMBL" id="PGOL01005148">
    <property type="protein sequence ID" value="PKI35893.1"/>
    <property type="molecule type" value="Genomic_DNA"/>
</dbReference>
<evidence type="ECO:0000313" key="2">
    <source>
        <dbReference type="EMBL" id="PKI35893.1"/>
    </source>
</evidence>
<dbReference type="Proteomes" id="UP000233551">
    <property type="component" value="Unassembled WGS sequence"/>
</dbReference>
<dbReference type="EMBL" id="MTKT01001094">
    <property type="protein sequence ID" value="OWM86040.1"/>
    <property type="molecule type" value="Genomic_DNA"/>
</dbReference>